<protein>
    <recommendedName>
        <fullName evidence="3">Ras-GEF domain-containing protein</fullName>
    </recommendedName>
</protein>
<dbReference type="InterPro" id="IPR008937">
    <property type="entry name" value="Ras-like_GEF"/>
</dbReference>
<evidence type="ECO:0000256" key="2">
    <source>
        <dbReference type="PROSITE-ProRule" id="PRU00168"/>
    </source>
</evidence>
<dbReference type="SMART" id="SM00147">
    <property type="entry name" value="RasGEF"/>
    <property type="match status" value="1"/>
</dbReference>
<dbReference type="PROSITE" id="PS50009">
    <property type="entry name" value="RASGEF_CAT"/>
    <property type="match status" value="1"/>
</dbReference>
<dbReference type="InterPro" id="IPR023578">
    <property type="entry name" value="Ras_GEF_dom_sf"/>
</dbReference>
<dbReference type="EMBL" id="CAUEEQ010044048">
    <property type="protein sequence ID" value="CAJ0957714.1"/>
    <property type="molecule type" value="Genomic_DNA"/>
</dbReference>
<dbReference type="Proteomes" id="UP001176940">
    <property type="component" value="Unassembled WGS sequence"/>
</dbReference>
<dbReference type="Pfam" id="PF00617">
    <property type="entry name" value="RasGEF"/>
    <property type="match status" value="1"/>
</dbReference>
<gene>
    <name evidence="4" type="ORF">RIMI_LOCUS16036908</name>
</gene>
<dbReference type="InterPro" id="IPR036964">
    <property type="entry name" value="RASGEF_cat_dom_sf"/>
</dbReference>
<keyword evidence="5" id="KW-1185">Reference proteome</keyword>
<reference evidence="4" key="1">
    <citation type="submission" date="2023-07" db="EMBL/GenBank/DDBJ databases">
        <authorList>
            <person name="Stuckert A."/>
        </authorList>
    </citation>
    <scope>NUCLEOTIDE SEQUENCE</scope>
</reference>
<evidence type="ECO:0000313" key="4">
    <source>
        <dbReference type="EMBL" id="CAJ0957714.1"/>
    </source>
</evidence>
<dbReference type="SUPFAM" id="SSF48366">
    <property type="entry name" value="Ras GEF"/>
    <property type="match status" value="1"/>
</dbReference>
<name>A0ABN9M449_9NEOB</name>
<dbReference type="PANTHER" id="PTHR23113:SF157">
    <property type="entry name" value="RAS GUANYL-RELEASING PROTEIN 4"/>
    <property type="match status" value="1"/>
</dbReference>
<comment type="caution">
    <text evidence="4">The sequence shown here is derived from an EMBL/GenBank/DDBJ whole genome shotgun (WGS) entry which is preliminary data.</text>
</comment>
<evidence type="ECO:0000256" key="1">
    <source>
        <dbReference type="ARBA" id="ARBA00022658"/>
    </source>
</evidence>
<dbReference type="CDD" id="cd00155">
    <property type="entry name" value="RasGEF"/>
    <property type="match status" value="1"/>
</dbReference>
<organism evidence="4 5">
    <name type="scientific">Ranitomeya imitator</name>
    <name type="common">mimic poison frog</name>
    <dbReference type="NCBI Taxonomy" id="111125"/>
    <lineage>
        <taxon>Eukaryota</taxon>
        <taxon>Metazoa</taxon>
        <taxon>Chordata</taxon>
        <taxon>Craniata</taxon>
        <taxon>Vertebrata</taxon>
        <taxon>Euteleostomi</taxon>
        <taxon>Amphibia</taxon>
        <taxon>Batrachia</taxon>
        <taxon>Anura</taxon>
        <taxon>Neobatrachia</taxon>
        <taxon>Hyloidea</taxon>
        <taxon>Dendrobatidae</taxon>
        <taxon>Dendrobatinae</taxon>
        <taxon>Ranitomeya</taxon>
    </lineage>
</organism>
<evidence type="ECO:0000313" key="5">
    <source>
        <dbReference type="Proteomes" id="UP001176940"/>
    </source>
</evidence>
<proteinExistence type="predicted"/>
<keyword evidence="1 2" id="KW-0344">Guanine-nucleotide releasing factor</keyword>
<evidence type="ECO:0000259" key="3">
    <source>
        <dbReference type="PROSITE" id="PS50009"/>
    </source>
</evidence>
<feature type="domain" description="Ras-GEF" evidence="3">
    <location>
        <begin position="81"/>
        <end position="312"/>
    </location>
</feature>
<dbReference type="PANTHER" id="PTHR23113">
    <property type="entry name" value="GUANINE NUCLEOTIDE EXCHANGE FACTOR"/>
    <property type="match status" value="1"/>
</dbReference>
<accession>A0ABN9M449</accession>
<dbReference type="Gene3D" id="1.10.840.10">
    <property type="entry name" value="Ras guanine-nucleotide exchange factors catalytic domain"/>
    <property type="match status" value="1"/>
</dbReference>
<dbReference type="InterPro" id="IPR001895">
    <property type="entry name" value="RASGEF_cat_dom"/>
</dbReference>
<sequence length="382" mass="44010">MWWHAEPNSRKLCHCPNISGPNCILLILPWIEERKIYYKTNISNDTGGLLGSDQEIKKPFPQSPSFNKKRRKVSLLFDHLEPSELADHLTYLEFKCFCRISHLDYQSYTLQNSLREIPRLERSVNLCNSISQWVQLMILNRPTPQQRAEVFTKFIQVTQKLRKLQNFNTLMAVIGGLCHSAISRLKETHSYLSHDVLKTLSGMTELLSSSSNYSTYRRVYNECGGFKIPILGVQLKDLVSLNEALPDYLDNGKINVSKLQSLYQHILELRQLQKASPPIKANKDVILLLTTSLDTFYKEDEIFTLSYTREPRSSKLMPSTPIKPPEVIPDWTPVGSLQLDPESLSHSIEQMVTVSFLGNDGQLVDIWMRQWSQSTIFVLRHQ</sequence>